<reference evidence="2 3" key="1">
    <citation type="submission" date="2020-02" db="EMBL/GenBank/DDBJ databases">
        <title>M-like protein SrM is not crucial to the virulence of a novel isolate of Streptococcus equi subsp. ruminatorum from Macaca mulatta.</title>
        <authorList>
            <person name="Guo G."/>
            <person name="Cheng L."/>
            <person name="Zhang W."/>
        </authorList>
    </citation>
    <scope>NUCLEOTIDE SEQUENCE [LARGE SCALE GENOMIC DNA]</scope>
    <source>
        <strain evidence="2 3">FJ1804</strain>
    </source>
</reference>
<dbReference type="InterPro" id="IPR053842">
    <property type="entry name" value="NikA-like"/>
</dbReference>
<dbReference type="EMBL" id="JAAKFZ010000021">
    <property type="protein sequence ID" value="NGL84657.1"/>
    <property type="molecule type" value="Genomic_DNA"/>
</dbReference>
<dbReference type="RefSeq" id="WP_164336680.1">
    <property type="nucleotide sequence ID" value="NZ_JAAKFZ010000021.1"/>
</dbReference>
<dbReference type="Proteomes" id="UP000479499">
    <property type="component" value="Unassembled WGS sequence"/>
</dbReference>
<evidence type="ECO:0000256" key="1">
    <source>
        <dbReference type="SAM" id="Coils"/>
    </source>
</evidence>
<gene>
    <name evidence="2" type="ORF">G5B50_07750</name>
</gene>
<sequence length="127" mass="15165">MEQKKRTRPIVFKFSTNYSEADKLRRRITLSGKKTFQAYALKMLLEGKIERYDYSELRQLRIEVNRIGQNINQLVRYVNTFEEIDQELFKALQEEVKELQQMIVQEFKTKEVAKQHGSDQSLSDQTD</sequence>
<protein>
    <submittedName>
        <fullName evidence="2">MobC family plasmid mobilization relaxosome protein</fullName>
    </submittedName>
</protein>
<organism evidence="2 3">
    <name type="scientific">Streptococcus equi subsp. ruminatorum</name>
    <dbReference type="NCBI Taxonomy" id="254358"/>
    <lineage>
        <taxon>Bacteria</taxon>
        <taxon>Bacillati</taxon>
        <taxon>Bacillota</taxon>
        <taxon>Bacilli</taxon>
        <taxon>Lactobacillales</taxon>
        <taxon>Streptococcaceae</taxon>
        <taxon>Streptococcus</taxon>
    </lineage>
</organism>
<dbReference type="AlphaFoldDB" id="A0A6M1L6M5"/>
<keyword evidence="1" id="KW-0175">Coiled coil</keyword>
<accession>A0A6M1L6M5</accession>
<dbReference type="Pfam" id="PF21983">
    <property type="entry name" value="NikA-like"/>
    <property type="match status" value="1"/>
</dbReference>
<name>A0A6M1L6M5_9STRE</name>
<feature type="coiled-coil region" evidence="1">
    <location>
        <begin position="82"/>
        <end position="109"/>
    </location>
</feature>
<comment type="caution">
    <text evidence="2">The sequence shown here is derived from an EMBL/GenBank/DDBJ whole genome shotgun (WGS) entry which is preliminary data.</text>
</comment>
<evidence type="ECO:0000313" key="3">
    <source>
        <dbReference type="Proteomes" id="UP000479499"/>
    </source>
</evidence>
<proteinExistence type="predicted"/>
<evidence type="ECO:0000313" key="2">
    <source>
        <dbReference type="EMBL" id="NGL84657.1"/>
    </source>
</evidence>